<proteinExistence type="predicted"/>
<sequence length="118" mass="12791">MNKVTHLVLPLSLISTDVLAENKTETVPITEKQTSDTIVVRAAPTNQSMGTQIINADKIASRPTGNGTVTELLKYNPNVRFANDSNSSLNPGEIAPENVSFHGEKFYNNNFIIPHGGN</sequence>
<evidence type="ECO:0000313" key="3">
    <source>
        <dbReference type="Proteomes" id="UP000255167"/>
    </source>
</evidence>
<dbReference type="InterPro" id="IPR010916">
    <property type="entry name" value="TonB_box_CS"/>
</dbReference>
<dbReference type="EMBL" id="UGNC01000003">
    <property type="protein sequence ID" value="STW38731.1"/>
    <property type="molecule type" value="Genomic_DNA"/>
</dbReference>
<keyword evidence="1" id="KW-0732">Signal</keyword>
<organism evidence="2 3">
    <name type="scientific">Klebsiella pneumoniae</name>
    <dbReference type="NCBI Taxonomy" id="573"/>
    <lineage>
        <taxon>Bacteria</taxon>
        <taxon>Pseudomonadati</taxon>
        <taxon>Pseudomonadota</taxon>
        <taxon>Gammaproteobacteria</taxon>
        <taxon>Enterobacterales</taxon>
        <taxon>Enterobacteriaceae</taxon>
        <taxon>Klebsiella/Raoultella group</taxon>
        <taxon>Klebsiella</taxon>
        <taxon>Klebsiella pneumoniae complex</taxon>
    </lineage>
</organism>
<feature type="signal peptide" evidence="1">
    <location>
        <begin position="1"/>
        <end position="20"/>
    </location>
</feature>
<dbReference type="SUPFAM" id="SSF56935">
    <property type="entry name" value="Porins"/>
    <property type="match status" value="1"/>
</dbReference>
<evidence type="ECO:0000313" key="2">
    <source>
        <dbReference type="EMBL" id="STW38731.1"/>
    </source>
</evidence>
<dbReference type="AlphaFoldDB" id="A0A378F146"/>
<gene>
    <name evidence="2" type="ORF">NCTC9617_00249</name>
</gene>
<protein>
    <recommendedName>
        <fullName evidence="4">TonB-dependent receptor</fullName>
    </recommendedName>
</protein>
<feature type="chain" id="PRO_5030068989" description="TonB-dependent receptor" evidence="1">
    <location>
        <begin position="21"/>
        <end position="118"/>
    </location>
</feature>
<evidence type="ECO:0000256" key="1">
    <source>
        <dbReference type="SAM" id="SignalP"/>
    </source>
</evidence>
<dbReference type="Proteomes" id="UP000255167">
    <property type="component" value="Unassembled WGS sequence"/>
</dbReference>
<accession>A0A378F146</accession>
<dbReference type="PROSITE" id="PS00430">
    <property type="entry name" value="TONB_DEPENDENT_REC_1"/>
    <property type="match status" value="1"/>
</dbReference>
<evidence type="ECO:0008006" key="4">
    <source>
        <dbReference type="Google" id="ProtNLM"/>
    </source>
</evidence>
<reference evidence="2 3" key="1">
    <citation type="submission" date="2018-06" db="EMBL/GenBank/DDBJ databases">
        <authorList>
            <consortium name="Pathogen Informatics"/>
            <person name="Doyle S."/>
        </authorList>
    </citation>
    <scope>NUCLEOTIDE SEQUENCE [LARGE SCALE GENOMIC DNA]</scope>
    <source>
        <strain evidence="2 3">NCTC9617</strain>
    </source>
</reference>
<name>A0A378F146_KLEPN</name>